<dbReference type="PANTHER" id="PTHR30469">
    <property type="entry name" value="MULTIDRUG RESISTANCE PROTEIN MDTA"/>
    <property type="match status" value="1"/>
</dbReference>
<reference evidence="3" key="1">
    <citation type="journal article" date="2019" name="Int. J. Syst. Evol. Microbiol.">
        <title>The Global Catalogue of Microorganisms (GCM) 10K type strain sequencing project: providing services to taxonomists for standard genome sequencing and annotation.</title>
        <authorList>
            <consortium name="The Broad Institute Genomics Platform"/>
            <consortium name="The Broad Institute Genome Sequencing Center for Infectious Disease"/>
            <person name="Wu L."/>
            <person name="Ma J."/>
        </authorList>
    </citation>
    <scope>NUCLEOTIDE SEQUENCE [LARGE SCALE GENOMIC DNA]</scope>
    <source>
        <strain evidence="3">KCTC 22814</strain>
    </source>
</reference>
<dbReference type="InterPro" id="IPR011053">
    <property type="entry name" value="Single_hybrid_motif"/>
</dbReference>
<dbReference type="EMBL" id="JBHUPB010000014">
    <property type="protein sequence ID" value="MFD2969577.1"/>
    <property type="molecule type" value="Genomic_DNA"/>
</dbReference>
<dbReference type="SUPFAM" id="SSF111369">
    <property type="entry name" value="HlyD-like secretion proteins"/>
    <property type="match status" value="1"/>
</dbReference>
<organism evidence="2 3">
    <name type="scientific">Sphingobacterium bambusae</name>
    <dbReference type="NCBI Taxonomy" id="662858"/>
    <lineage>
        <taxon>Bacteria</taxon>
        <taxon>Pseudomonadati</taxon>
        <taxon>Bacteroidota</taxon>
        <taxon>Sphingobacteriia</taxon>
        <taxon>Sphingobacteriales</taxon>
        <taxon>Sphingobacteriaceae</taxon>
        <taxon>Sphingobacterium</taxon>
    </lineage>
</organism>
<feature type="domain" description="CzcB-like barrel-sandwich hybrid" evidence="1">
    <location>
        <begin position="65"/>
        <end position="227"/>
    </location>
</feature>
<dbReference type="Gene3D" id="2.40.50.100">
    <property type="match status" value="1"/>
</dbReference>
<dbReference type="Proteomes" id="UP001597525">
    <property type="component" value="Unassembled WGS sequence"/>
</dbReference>
<dbReference type="PANTHER" id="PTHR30469:SF33">
    <property type="entry name" value="SLR1207 PROTEIN"/>
    <property type="match status" value="1"/>
</dbReference>
<proteinExistence type="predicted"/>
<comment type="caution">
    <text evidence="2">The sequence shown here is derived from an EMBL/GenBank/DDBJ whole genome shotgun (WGS) entry which is preliminary data.</text>
</comment>
<gene>
    <name evidence="2" type="ORF">ACFS7Y_19440</name>
</gene>
<dbReference type="PROSITE" id="PS51257">
    <property type="entry name" value="PROKAR_LIPOPROTEIN"/>
    <property type="match status" value="1"/>
</dbReference>
<dbReference type="Pfam" id="PF25973">
    <property type="entry name" value="BSH_CzcB"/>
    <property type="match status" value="1"/>
</dbReference>
<dbReference type="SUPFAM" id="SSF51230">
    <property type="entry name" value="Single hybrid motif"/>
    <property type="match status" value="1"/>
</dbReference>
<dbReference type="InterPro" id="IPR058647">
    <property type="entry name" value="BSH_CzcB-like"/>
</dbReference>
<keyword evidence="3" id="KW-1185">Reference proteome</keyword>
<dbReference type="RefSeq" id="WP_320185410.1">
    <property type="nucleotide sequence ID" value="NZ_CP138332.1"/>
</dbReference>
<evidence type="ECO:0000313" key="3">
    <source>
        <dbReference type="Proteomes" id="UP001597525"/>
    </source>
</evidence>
<evidence type="ECO:0000313" key="2">
    <source>
        <dbReference type="EMBL" id="MFD2969577.1"/>
    </source>
</evidence>
<evidence type="ECO:0000259" key="1">
    <source>
        <dbReference type="Pfam" id="PF25973"/>
    </source>
</evidence>
<accession>A0ABW6BJA5</accession>
<protein>
    <submittedName>
        <fullName evidence="2">HlyD family secretion protein</fullName>
    </submittedName>
</protein>
<sequence length="318" mass="35151">MKHIINNYRSLFFLWALVLLGACSGGTEKQKEPASKEELLQTVNTVAAVGKVVPRGGWTLLASAKSGTVVDIAVAEGDRVEKGQVLLRLAASEVPFDVDMAEAQLQRLQVQHKNAVSGLKQAEVKLAFLWQQYITSKELYSKKAETKEKVDADYLAWQEQEQVRLSLQQQILAERAVEEEQGVSVRKAQQERADLLVRAANKGIVVELLAKVGQVVASNSELARIADTDSLEIDAEVDELFVDRVKVGQEVSLYSIGSKTLLGKAHITYVGPTLVNKSMLYETANEADDRRVRRIKIMPDQVGNLLINAKIDCQINVN</sequence>
<name>A0ABW6BJA5_9SPHI</name>
<dbReference type="Gene3D" id="2.40.30.170">
    <property type="match status" value="1"/>
</dbReference>